<reference evidence="2 3" key="1">
    <citation type="submission" date="2019-06" db="EMBL/GenBank/DDBJ databases">
        <title>Sequencing the genomes of 1000 actinobacteria strains.</title>
        <authorList>
            <person name="Klenk H.-P."/>
        </authorList>
    </citation>
    <scope>NUCLEOTIDE SEQUENCE [LARGE SCALE GENOMIC DNA]</scope>
    <source>
        <strain evidence="2 3">DSM 24683</strain>
    </source>
</reference>
<dbReference type="Proteomes" id="UP000318380">
    <property type="component" value="Unassembled WGS sequence"/>
</dbReference>
<evidence type="ECO:0000259" key="1">
    <source>
        <dbReference type="Pfam" id="PF05368"/>
    </source>
</evidence>
<evidence type="ECO:0000313" key="3">
    <source>
        <dbReference type="Proteomes" id="UP000318380"/>
    </source>
</evidence>
<dbReference type="PANTHER" id="PTHR43162:SF1">
    <property type="entry name" value="PRESTALK A DIFFERENTIATION PROTEIN A"/>
    <property type="match status" value="1"/>
</dbReference>
<keyword evidence="3" id="KW-1185">Reference proteome</keyword>
<dbReference type="AlphaFoldDB" id="A0A561BMC4"/>
<gene>
    <name evidence="2" type="ORF">FB561_1098</name>
</gene>
<organism evidence="2 3">
    <name type="scientific">Kribbella amoyensis</name>
    <dbReference type="NCBI Taxonomy" id="996641"/>
    <lineage>
        <taxon>Bacteria</taxon>
        <taxon>Bacillati</taxon>
        <taxon>Actinomycetota</taxon>
        <taxon>Actinomycetes</taxon>
        <taxon>Propionibacteriales</taxon>
        <taxon>Kribbellaceae</taxon>
        <taxon>Kribbella</taxon>
    </lineage>
</organism>
<dbReference type="EMBL" id="VIVK01000001">
    <property type="protein sequence ID" value="TWD80031.1"/>
    <property type="molecule type" value="Genomic_DNA"/>
</dbReference>
<dbReference type="InterPro" id="IPR051604">
    <property type="entry name" value="Ergot_Alk_Oxidoreductase"/>
</dbReference>
<dbReference type="PANTHER" id="PTHR43162">
    <property type="match status" value="1"/>
</dbReference>
<protein>
    <submittedName>
        <fullName evidence="2">Uncharacterized protein YbjT (DUF2867 family)</fullName>
    </submittedName>
</protein>
<dbReference type="InterPro" id="IPR008030">
    <property type="entry name" value="NmrA-like"/>
</dbReference>
<feature type="domain" description="NmrA-like" evidence="1">
    <location>
        <begin position="2"/>
        <end position="211"/>
    </location>
</feature>
<dbReference type="Gene3D" id="3.40.50.720">
    <property type="entry name" value="NAD(P)-binding Rossmann-like Domain"/>
    <property type="match status" value="1"/>
</dbReference>
<dbReference type="Pfam" id="PF05368">
    <property type="entry name" value="NmrA"/>
    <property type="match status" value="1"/>
</dbReference>
<name>A0A561BMC4_9ACTN</name>
<dbReference type="Gene3D" id="3.90.25.10">
    <property type="entry name" value="UDP-galactose 4-epimerase, domain 1"/>
    <property type="match status" value="1"/>
</dbReference>
<dbReference type="RefSeq" id="WP_145803665.1">
    <property type="nucleotide sequence ID" value="NZ_VIVK01000001.1"/>
</dbReference>
<comment type="caution">
    <text evidence="2">The sequence shown here is derived from an EMBL/GenBank/DDBJ whole genome shotgun (WGS) entry which is preliminary data.</text>
</comment>
<sequence>MTVLVLGSTGSTGRRVTRQLRDRGLTVRAASRHGDVAFDWTRPESWAAAVEGVSAIYVMAPDGVPVKPAFLDQAVAAGVERLVLLSTMHPEEIGDHRLVAAESAVRAAGTSWTVVRAHWFDQNFDEGFFQPAIQAGELVIPLADQRQAFVDAEDIAAVAVEALTGDGHHGATYEVTGPDALTFGEAVAIIAKVTDRDISYQGTPEAYLATPGADQAMLNYFTNQLTLGDSTPTDTVERLTGRRAIPFAEYAAAAAKTGVWTP</sequence>
<proteinExistence type="predicted"/>
<dbReference type="OrthoDB" id="3250520at2"/>
<dbReference type="SUPFAM" id="SSF51735">
    <property type="entry name" value="NAD(P)-binding Rossmann-fold domains"/>
    <property type="match status" value="1"/>
</dbReference>
<dbReference type="InterPro" id="IPR036291">
    <property type="entry name" value="NAD(P)-bd_dom_sf"/>
</dbReference>
<accession>A0A561BMC4</accession>
<evidence type="ECO:0000313" key="2">
    <source>
        <dbReference type="EMBL" id="TWD80031.1"/>
    </source>
</evidence>